<comment type="caution">
    <text evidence="2">The sequence shown here is derived from an EMBL/GenBank/DDBJ whole genome shotgun (WGS) entry which is preliminary data.</text>
</comment>
<dbReference type="GO" id="GO:0016747">
    <property type="term" value="F:acyltransferase activity, transferring groups other than amino-acyl groups"/>
    <property type="evidence" value="ECO:0007669"/>
    <property type="project" value="InterPro"/>
</dbReference>
<evidence type="ECO:0000313" key="3">
    <source>
        <dbReference type="Proteomes" id="UP000552615"/>
    </source>
</evidence>
<proteinExistence type="predicted"/>
<dbReference type="InterPro" id="IPR016181">
    <property type="entry name" value="Acyl_CoA_acyltransferase"/>
</dbReference>
<name>A0A7Y0A3Z0_9FLAO</name>
<keyword evidence="3" id="KW-1185">Reference proteome</keyword>
<dbReference type="PROSITE" id="PS51186">
    <property type="entry name" value="GNAT"/>
    <property type="match status" value="1"/>
</dbReference>
<dbReference type="InterPro" id="IPR000182">
    <property type="entry name" value="GNAT_dom"/>
</dbReference>
<evidence type="ECO:0000259" key="1">
    <source>
        <dbReference type="PROSITE" id="PS51186"/>
    </source>
</evidence>
<dbReference type="Proteomes" id="UP000552615">
    <property type="component" value="Unassembled WGS sequence"/>
</dbReference>
<reference evidence="2 3" key="1">
    <citation type="submission" date="2020-04" db="EMBL/GenBank/DDBJ databases">
        <title>Chryseobacterium sp. RJ-7-14 sp. nov., isolated from Jeju soil.</title>
        <authorList>
            <person name="Dahal R.H."/>
            <person name="Chaudhary D.K."/>
        </authorList>
    </citation>
    <scope>NUCLEOTIDE SEQUENCE [LARGE SCALE GENOMIC DNA]</scope>
    <source>
        <strain evidence="2 3">RJ-7-14</strain>
    </source>
</reference>
<dbReference type="PANTHER" id="PTHR42791">
    <property type="entry name" value="GNAT FAMILY ACETYLTRANSFERASE"/>
    <property type="match status" value="1"/>
</dbReference>
<organism evidence="2 3">
    <name type="scientific">Chryseobacterium cheonjiense</name>
    <dbReference type="NCBI Taxonomy" id="2728845"/>
    <lineage>
        <taxon>Bacteria</taxon>
        <taxon>Pseudomonadati</taxon>
        <taxon>Bacteroidota</taxon>
        <taxon>Flavobacteriia</taxon>
        <taxon>Flavobacteriales</taxon>
        <taxon>Weeksellaceae</taxon>
        <taxon>Chryseobacterium group</taxon>
        <taxon>Chryseobacterium</taxon>
    </lineage>
</organism>
<dbReference type="PANTHER" id="PTHR42791:SF1">
    <property type="entry name" value="N-ACETYLTRANSFERASE DOMAIN-CONTAINING PROTEIN"/>
    <property type="match status" value="1"/>
</dbReference>
<gene>
    <name evidence="2" type="ORF">HHL20_02760</name>
</gene>
<dbReference type="EMBL" id="JABBGF010000001">
    <property type="protein sequence ID" value="NML56257.1"/>
    <property type="molecule type" value="Genomic_DNA"/>
</dbReference>
<dbReference type="SUPFAM" id="SSF55729">
    <property type="entry name" value="Acyl-CoA N-acyltransferases (Nat)"/>
    <property type="match status" value="1"/>
</dbReference>
<dbReference type="Pfam" id="PF00583">
    <property type="entry name" value="Acetyltransf_1"/>
    <property type="match status" value="1"/>
</dbReference>
<sequence>MIKATKDDIPKMIAILTESFEDNQSVNFAVKNKKSLPWLFEYSIAKGFLFGDVWMNKDKTACAILLDPKKKQSGLRSKLLDLKLVFQVVGLSRMKKVRKKEMITEQTLPQDINYIHLWFLGVAPEMQGNGIGTLFLKKLIEHYRPSKEAMCLETSTLVNIPFYEKQGFLRYATKYFGFEFFFYIKQLQNTKEFMY</sequence>
<protein>
    <submittedName>
        <fullName evidence="2">GNAT family N-acetyltransferase</fullName>
    </submittedName>
</protein>
<feature type="domain" description="N-acetyltransferase" evidence="1">
    <location>
        <begin position="1"/>
        <end position="188"/>
    </location>
</feature>
<evidence type="ECO:0000313" key="2">
    <source>
        <dbReference type="EMBL" id="NML56257.1"/>
    </source>
</evidence>
<keyword evidence="2" id="KW-0808">Transferase</keyword>
<dbReference type="CDD" id="cd04301">
    <property type="entry name" value="NAT_SF"/>
    <property type="match status" value="1"/>
</dbReference>
<dbReference type="InterPro" id="IPR052523">
    <property type="entry name" value="Trichothecene_AcTrans"/>
</dbReference>
<dbReference type="Gene3D" id="3.40.630.30">
    <property type="match status" value="1"/>
</dbReference>
<accession>A0A7Y0A3Z0</accession>
<dbReference type="RefSeq" id="WP_169229662.1">
    <property type="nucleotide sequence ID" value="NZ_JABBGF010000001.1"/>
</dbReference>
<dbReference type="AlphaFoldDB" id="A0A7Y0A3Z0"/>